<dbReference type="GO" id="GO:0008195">
    <property type="term" value="F:phosphatidate phosphatase activity"/>
    <property type="evidence" value="ECO:0007669"/>
    <property type="project" value="TreeGrafter"/>
</dbReference>
<feature type="transmembrane region" description="Helical" evidence="7">
    <location>
        <begin position="343"/>
        <end position="359"/>
    </location>
</feature>
<dbReference type="GO" id="GO:0006644">
    <property type="term" value="P:phospholipid metabolic process"/>
    <property type="evidence" value="ECO:0007669"/>
    <property type="project" value="InterPro"/>
</dbReference>
<feature type="transmembrane region" description="Helical" evidence="7">
    <location>
        <begin position="107"/>
        <end position="127"/>
    </location>
</feature>
<dbReference type="eggNOG" id="KOG3030">
    <property type="taxonomic scope" value="Eukaryota"/>
</dbReference>
<comment type="similarity">
    <text evidence="2">Belongs to the PA-phosphatase related phosphoesterase family.</text>
</comment>
<evidence type="ECO:0000259" key="8">
    <source>
        <dbReference type="SMART" id="SM00014"/>
    </source>
</evidence>
<reference evidence="9" key="3">
    <citation type="submission" date="2010-09" db="EMBL/GenBank/DDBJ databases">
        <title>Annotation of Gaeumannomyces graminis var. tritici R3-111a-1.</title>
        <authorList>
            <consortium name="The Broad Institute Genome Sequencing Platform"/>
            <person name="Ma L.-J."/>
            <person name="Dead R."/>
            <person name="Young S.K."/>
            <person name="Zeng Q."/>
            <person name="Gargeya S."/>
            <person name="Fitzgerald M."/>
            <person name="Haas B."/>
            <person name="Abouelleil A."/>
            <person name="Alvarado L."/>
            <person name="Arachchi H.M."/>
            <person name="Berlin A."/>
            <person name="Brown A."/>
            <person name="Chapman S.B."/>
            <person name="Chen Z."/>
            <person name="Dunbar C."/>
            <person name="Freedman E."/>
            <person name="Gearin G."/>
            <person name="Gellesch M."/>
            <person name="Goldberg J."/>
            <person name="Griggs A."/>
            <person name="Gujja S."/>
            <person name="Heiman D."/>
            <person name="Howarth C."/>
            <person name="Larson L."/>
            <person name="Lui A."/>
            <person name="MacDonald P.J.P."/>
            <person name="Mehta T."/>
            <person name="Montmayeur A."/>
            <person name="Murphy C."/>
            <person name="Neiman D."/>
            <person name="Pearson M."/>
            <person name="Priest M."/>
            <person name="Roberts A."/>
            <person name="Saif S."/>
            <person name="Shea T."/>
            <person name="Shenoy N."/>
            <person name="Sisk P."/>
            <person name="Stolte C."/>
            <person name="Sykes S."/>
            <person name="Yandava C."/>
            <person name="Wortman J."/>
            <person name="Nusbaum C."/>
            <person name="Birren B."/>
        </authorList>
    </citation>
    <scope>NUCLEOTIDE SEQUENCE</scope>
    <source>
        <strain evidence="9">R3-111a-1</strain>
    </source>
</reference>
<dbReference type="VEuPathDB" id="FungiDB:GGTG_01311"/>
<gene>
    <name evidence="10" type="primary">20341769</name>
    <name evidence="9" type="ORF">GGTG_01311</name>
</gene>
<dbReference type="InterPro" id="IPR000326">
    <property type="entry name" value="PAP2/HPO"/>
</dbReference>
<evidence type="ECO:0000256" key="1">
    <source>
        <dbReference type="ARBA" id="ARBA00004141"/>
    </source>
</evidence>
<feature type="transmembrane region" description="Helical" evidence="7">
    <location>
        <begin position="371"/>
        <end position="392"/>
    </location>
</feature>
<feature type="transmembrane region" description="Helical" evidence="7">
    <location>
        <begin position="147"/>
        <end position="165"/>
    </location>
</feature>
<dbReference type="SMART" id="SM00014">
    <property type="entry name" value="acidPPc"/>
    <property type="match status" value="1"/>
</dbReference>
<evidence type="ECO:0000313" key="11">
    <source>
        <dbReference type="Proteomes" id="UP000006039"/>
    </source>
</evidence>
<dbReference type="OrthoDB" id="8907274at2759"/>
<dbReference type="Proteomes" id="UP000006039">
    <property type="component" value="Unassembled WGS sequence"/>
</dbReference>
<dbReference type="InterPro" id="IPR036938">
    <property type="entry name" value="PAP2/HPO_sf"/>
</dbReference>
<dbReference type="InterPro" id="IPR043216">
    <property type="entry name" value="PAP-like"/>
</dbReference>
<reference evidence="10" key="5">
    <citation type="submission" date="2018-04" db="UniProtKB">
        <authorList>
            <consortium name="EnsemblFungi"/>
        </authorList>
    </citation>
    <scope>IDENTIFICATION</scope>
    <source>
        <strain evidence="10">R3-111a-1</strain>
    </source>
</reference>
<evidence type="ECO:0000256" key="4">
    <source>
        <dbReference type="ARBA" id="ARBA00022989"/>
    </source>
</evidence>
<proteinExistence type="inferred from homology"/>
<sequence length="501" mass="54430">MLGNGVDDYDRSTHHNKSRNFFNSLSSSHSYARMDDFRGPAPRRQKGTPLLLLSSYVFDWIILLVVGAIGLWLGKMKPNMRPFQLESPHISFPFTEKETVPMVTAGIVNTLGPIVIITIISLVMVPGSTVPPGTPKGLIWRRKLWELHQGLLGLALSCCGAWFVTNGMKNMFGRPRPDMLSRCMPDLENVAMYVVGGIANTTSNGQLVSANICTNANAAKLEDGFRSFPSGHSSSSSAGLLYLSLFIASKFAITIPFLAPASYANAAGFSAFPSRLRRSNTPSSDMYELVDRRQVVPQTDGTTSGAMAGEELSRPGDPQAAKRIASHTRAVAAVRLSAAAPPLYLLLIACLPTFVAIFISSSRWFDFRHHAFDIMFGFVIGVITAVFAFRYYHLPISQGAGWAWGPRSNDKAYWAGIGSYSYATNRDDWSRTGDEEEAVGSHPSLAAVNTDYDSVRRTHMGSRSGTGTGSTIGAMKRGENSSMASRASPPPANHMDGDNRI</sequence>
<evidence type="ECO:0000313" key="9">
    <source>
        <dbReference type="EMBL" id="EJT81328.1"/>
    </source>
</evidence>
<reference evidence="11" key="1">
    <citation type="submission" date="2010-07" db="EMBL/GenBank/DDBJ databases">
        <title>The genome sequence of Gaeumannomyces graminis var. tritici strain R3-111a-1.</title>
        <authorList>
            <consortium name="The Broad Institute Genome Sequencing Platform"/>
            <person name="Ma L.-J."/>
            <person name="Dead R."/>
            <person name="Young S."/>
            <person name="Zeng Q."/>
            <person name="Koehrsen M."/>
            <person name="Alvarado L."/>
            <person name="Berlin A."/>
            <person name="Chapman S.B."/>
            <person name="Chen Z."/>
            <person name="Freedman E."/>
            <person name="Gellesch M."/>
            <person name="Goldberg J."/>
            <person name="Griggs A."/>
            <person name="Gujja S."/>
            <person name="Heilman E.R."/>
            <person name="Heiman D."/>
            <person name="Hepburn T."/>
            <person name="Howarth C."/>
            <person name="Jen D."/>
            <person name="Larson L."/>
            <person name="Mehta T."/>
            <person name="Neiman D."/>
            <person name="Pearson M."/>
            <person name="Roberts A."/>
            <person name="Saif S."/>
            <person name="Shea T."/>
            <person name="Shenoy N."/>
            <person name="Sisk P."/>
            <person name="Stolte C."/>
            <person name="Sykes S."/>
            <person name="Walk T."/>
            <person name="White J."/>
            <person name="Yandava C."/>
            <person name="Haas B."/>
            <person name="Nusbaum C."/>
            <person name="Birren B."/>
        </authorList>
    </citation>
    <scope>NUCLEOTIDE SEQUENCE [LARGE SCALE GENOMIC DNA]</scope>
    <source>
        <strain evidence="11">R3-111a-1</strain>
    </source>
</reference>
<dbReference type="GO" id="GO:0046839">
    <property type="term" value="P:phospholipid dephosphorylation"/>
    <property type="evidence" value="ECO:0007669"/>
    <property type="project" value="TreeGrafter"/>
</dbReference>
<feature type="region of interest" description="Disordered" evidence="6">
    <location>
        <begin position="456"/>
        <end position="501"/>
    </location>
</feature>
<comment type="subcellular location">
    <subcellularLocation>
        <location evidence="1">Membrane</location>
        <topology evidence="1">Multi-pass membrane protein</topology>
    </subcellularLocation>
</comment>
<evidence type="ECO:0000256" key="7">
    <source>
        <dbReference type="SAM" id="Phobius"/>
    </source>
</evidence>
<feature type="transmembrane region" description="Helical" evidence="7">
    <location>
        <begin position="50"/>
        <end position="73"/>
    </location>
</feature>
<dbReference type="EnsemblFungi" id="EJT81328">
    <property type="protein sequence ID" value="EJT81328"/>
    <property type="gene ID" value="GGTG_01311"/>
</dbReference>
<organism evidence="9">
    <name type="scientific">Gaeumannomyces tritici (strain R3-111a-1)</name>
    <name type="common">Wheat and barley take-all root rot fungus</name>
    <name type="synonym">Gaeumannomyces graminis var. tritici</name>
    <dbReference type="NCBI Taxonomy" id="644352"/>
    <lineage>
        <taxon>Eukaryota</taxon>
        <taxon>Fungi</taxon>
        <taxon>Dikarya</taxon>
        <taxon>Ascomycota</taxon>
        <taxon>Pezizomycotina</taxon>
        <taxon>Sordariomycetes</taxon>
        <taxon>Sordariomycetidae</taxon>
        <taxon>Magnaporthales</taxon>
        <taxon>Magnaporthaceae</taxon>
        <taxon>Gaeumannomyces</taxon>
    </lineage>
</organism>
<dbReference type="RefSeq" id="XP_009217337.1">
    <property type="nucleotide sequence ID" value="XM_009219073.1"/>
</dbReference>
<dbReference type="AlphaFoldDB" id="J3NJ77"/>
<dbReference type="PANTHER" id="PTHR10165:SF154">
    <property type="entry name" value="PAP2 DOMAIN PROTEIN (AFU_ORTHOLOGUE AFUA_1G09730)"/>
    <property type="match status" value="1"/>
</dbReference>
<keyword evidence="4 7" id="KW-1133">Transmembrane helix</keyword>
<keyword evidence="5 7" id="KW-0472">Membrane</keyword>
<evidence type="ECO:0000256" key="6">
    <source>
        <dbReference type="SAM" id="MobiDB-lite"/>
    </source>
</evidence>
<dbReference type="HOGENOM" id="CLU_021458_2_0_1"/>
<dbReference type="Pfam" id="PF01569">
    <property type="entry name" value="PAP2"/>
    <property type="match status" value="1"/>
</dbReference>
<keyword evidence="11" id="KW-1185">Reference proteome</keyword>
<name>J3NJ77_GAET3</name>
<protein>
    <submittedName>
        <fullName evidence="9">PAP2 domain-containing protein</fullName>
    </submittedName>
</protein>
<evidence type="ECO:0000256" key="3">
    <source>
        <dbReference type="ARBA" id="ARBA00022692"/>
    </source>
</evidence>
<dbReference type="GO" id="GO:0016020">
    <property type="term" value="C:membrane"/>
    <property type="evidence" value="ECO:0007669"/>
    <property type="project" value="UniProtKB-SubCell"/>
</dbReference>
<evidence type="ECO:0000256" key="5">
    <source>
        <dbReference type="ARBA" id="ARBA00023136"/>
    </source>
</evidence>
<reference evidence="9" key="2">
    <citation type="submission" date="2010-07" db="EMBL/GenBank/DDBJ databases">
        <authorList>
            <consortium name="The Broad Institute Genome Sequencing Platform"/>
            <consortium name="Broad Institute Genome Sequencing Center for Infectious Disease"/>
            <person name="Ma L.-J."/>
            <person name="Dead R."/>
            <person name="Young S."/>
            <person name="Zeng Q."/>
            <person name="Koehrsen M."/>
            <person name="Alvarado L."/>
            <person name="Berlin A."/>
            <person name="Chapman S.B."/>
            <person name="Chen Z."/>
            <person name="Freedman E."/>
            <person name="Gellesch M."/>
            <person name="Goldberg J."/>
            <person name="Griggs A."/>
            <person name="Gujja S."/>
            <person name="Heilman E.R."/>
            <person name="Heiman D."/>
            <person name="Hepburn T."/>
            <person name="Howarth C."/>
            <person name="Jen D."/>
            <person name="Larson L."/>
            <person name="Mehta T."/>
            <person name="Neiman D."/>
            <person name="Pearson M."/>
            <person name="Roberts A."/>
            <person name="Saif S."/>
            <person name="Shea T."/>
            <person name="Shenoy N."/>
            <person name="Sisk P."/>
            <person name="Stolte C."/>
            <person name="Sykes S."/>
            <person name="Walk T."/>
            <person name="White J."/>
            <person name="Yandava C."/>
            <person name="Haas B."/>
            <person name="Nusbaum C."/>
            <person name="Birren B."/>
        </authorList>
    </citation>
    <scope>NUCLEOTIDE SEQUENCE</scope>
    <source>
        <strain evidence="9">R3-111a-1</strain>
    </source>
</reference>
<feature type="domain" description="Phosphatidic acid phosphatase type 2/haloperoxidase" evidence="8">
    <location>
        <begin position="151"/>
        <end position="272"/>
    </location>
</feature>
<dbReference type="PANTHER" id="PTHR10165">
    <property type="entry name" value="LIPID PHOSPHATE PHOSPHATASE"/>
    <property type="match status" value="1"/>
</dbReference>
<keyword evidence="3 7" id="KW-0812">Transmembrane</keyword>
<evidence type="ECO:0000256" key="2">
    <source>
        <dbReference type="ARBA" id="ARBA00008816"/>
    </source>
</evidence>
<dbReference type="GeneID" id="20341769"/>
<dbReference type="STRING" id="644352.J3NJ77"/>
<feature type="region of interest" description="Disordered" evidence="6">
    <location>
        <begin position="299"/>
        <end position="319"/>
    </location>
</feature>
<accession>J3NJ77</accession>
<reference evidence="10" key="4">
    <citation type="journal article" date="2015" name="G3 (Bethesda)">
        <title>Genome sequences of three phytopathogenic species of the Magnaporthaceae family of fungi.</title>
        <authorList>
            <person name="Okagaki L.H."/>
            <person name="Nunes C.C."/>
            <person name="Sailsbery J."/>
            <person name="Clay B."/>
            <person name="Brown D."/>
            <person name="John T."/>
            <person name="Oh Y."/>
            <person name="Young N."/>
            <person name="Fitzgerald M."/>
            <person name="Haas B.J."/>
            <person name="Zeng Q."/>
            <person name="Young S."/>
            <person name="Adiconis X."/>
            <person name="Fan L."/>
            <person name="Levin J.Z."/>
            <person name="Mitchell T.K."/>
            <person name="Okubara P.A."/>
            <person name="Farman M.L."/>
            <person name="Kohn L.M."/>
            <person name="Birren B."/>
            <person name="Ma L.-J."/>
            <person name="Dean R.A."/>
        </authorList>
    </citation>
    <scope>NUCLEOTIDE SEQUENCE</scope>
    <source>
        <strain evidence="10">R3-111a-1</strain>
    </source>
</reference>
<dbReference type="Gene3D" id="1.20.144.10">
    <property type="entry name" value="Phosphatidic acid phosphatase type 2/haloperoxidase"/>
    <property type="match status" value="2"/>
</dbReference>
<evidence type="ECO:0000313" key="10">
    <source>
        <dbReference type="EnsemblFungi" id="EJT81328"/>
    </source>
</evidence>
<dbReference type="EMBL" id="GL385395">
    <property type="protein sequence ID" value="EJT81328.1"/>
    <property type="molecule type" value="Genomic_DNA"/>
</dbReference>
<dbReference type="SUPFAM" id="SSF48317">
    <property type="entry name" value="Acid phosphatase/Vanadium-dependent haloperoxidase"/>
    <property type="match status" value="1"/>
</dbReference>